<evidence type="ECO:0000313" key="1">
    <source>
        <dbReference type="EMBL" id="AKQ08214.1"/>
    </source>
</evidence>
<organism evidence="1 2">
    <name type="scientific">Bacillus phage PBC4</name>
    <dbReference type="NCBI Taxonomy" id="1675028"/>
    <lineage>
        <taxon>Viruses</taxon>
        <taxon>Duplodnaviria</taxon>
        <taxon>Heunggongvirae</taxon>
        <taxon>Uroviricota</taxon>
        <taxon>Caudoviricetes</taxon>
        <taxon>Sejongvirinae</taxon>
        <taxon>Yihwangvirus</taxon>
        <taxon>Yihwangvirus PBC4</taxon>
    </lineage>
</organism>
<protein>
    <submittedName>
        <fullName evidence="1">Uncharacterized protein</fullName>
    </submittedName>
</protein>
<dbReference type="Proteomes" id="UP000224963">
    <property type="component" value="Segment"/>
</dbReference>
<reference evidence="1 2" key="1">
    <citation type="journal article" date="2016" name="FEMS Microbiol. Lett.">
        <title>Characterization of LysPBC4, a novel Bacillus cereus-specific endolysin of bacteriophage PBC4.</title>
        <authorList>
            <person name="Na H."/>
            <person name="Kong M."/>
            <person name="Ryu S."/>
        </authorList>
    </citation>
    <scope>NUCLEOTIDE SEQUENCE [LARGE SCALE GENOMIC DNA]</scope>
</reference>
<evidence type="ECO:0000313" key="2">
    <source>
        <dbReference type="Proteomes" id="UP000224963"/>
    </source>
</evidence>
<gene>
    <name evidence="1" type="ORF">PBC4_022</name>
</gene>
<accession>A0A1D6X871</accession>
<keyword evidence="2" id="KW-1185">Reference proteome</keyword>
<name>A0A1D6X871_9CAUD</name>
<sequence length="129" mass="14582">MSDVTTVVVKVDEQGNIINSMSGTNIGLSADNPIEYDLIINKVPAQQAFEIRKYKVVMEGFKPKLVLKDGETPPVIPEPELTLAQKVELLEKVVKEQQQEVTEFKESTNYTVDFLSEELFKTQMMKEGM</sequence>
<dbReference type="EMBL" id="KT070866">
    <property type="protein sequence ID" value="AKQ08214.1"/>
    <property type="molecule type" value="Genomic_DNA"/>
</dbReference>
<proteinExistence type="predicted"/>